<dbReference type="PROSITE" id="PS50297">
    <property type="entry name" value="ANK_REP_REGION"/>
    <property type="match status" value="2"/>
</dbReference>
<evidence type="ECO:0000256" key="1">
    <source>
        <dbReference type="ARBA" id="ARBA00022737"/>
    </source>
</evidence>
<gene>
    <name evidence="4" type="ORF">CJ669_01845</name>
</gene>
<dbReference type="InterPro" id="IPR036770">
    <property type="entry name" value="Ankyrin_rpt-contain_sf"/>
</dbReference>
<reference evidence="4 5" key="1">
    <citation type="submission" date="2017-09" db="EMBL/GenBank/DDBJ databases">
        <title>Reassesment of A. cryaerophilus.</title>
        <authorList>
            <person name="Perez-Cataluna A."/>
            <person name="Collado L."/>
            <person name="Salgado O."/>
            <person name="Lefinanco V."/>
            <person name="Figueras M.J."/>
        </authorList>
    </citation>
    <scope>NUCLEOTIDE SEQUENCE [LARGE SCALE GENOMIC DNA]</scope>
    <source>
        <strain evidence="4 5">LMG 9861</strain>
    </source>
</reference>
<dbReference type="Proteomes" id="UP000239065">
    <property type="component" value="Unassembled WGS sequence"/>
</dbReference>
<evidence type="ECO:0000313" key="4">
    <source>
        <dbReference type="EMBL" id="PRM89266.1"/>
    </source>
</evidence>
<sequence length="160" mass="18063">MEVSQEELKRYEELQVFALDFARQNKTQDLKAMLEAGMSVNLTDHKGNTLLMLASYNGNFETTKMLLEFGANVDKKNDKGQTPLAGVCFKGYFDIAKILVEAGANIHENSGMGTTAITFASMFGHTKIVEYLNKQEKNRSFKSKIYLLLSKFISLFKKNK</sequence>
<feature type="repeat" description="ANK" evidence="3">
    <location>
        <begin position="79"/>
        <end position="111"/>
    </location>
</feature>
<dbReference type="PROSITE" id="PS50088">
    <property type="entry name" value="ANK_REPEAT"/>
    <property type="match status" value="2"/>
</dbReference>
<dbReference type="SMART" id="SM00248">
    <property type="entry name" value="ANK"/>
    <property type="match status" value="3"/>
</dbReference>
<dbReference type="RefSeq" id="WP_105908450.1">
    <property type="nucleotide sequence ID" value="NZ_NXGJ01000001.1"/>
</dbReference>
<comment type="caution">
    <text evidence="4">The sequence shown here is derived from an EMBL/GenBank/DDBJ whole genome shotgun (WGS) entry which is preliminary data.</text>
</comment>
<evidence type="ECO:0000313" key="5">
    <source>
        <dbReference type="Proteomes" id="UP000239065"/>
    </source>
</evidence>
<keyword evidence="1" id="KW-0677">Repeat</keyword>
<dbReference type="EMBL" id="NXGJ01000001">
    <property type="protein sequence ID" value="PRM89266.1"/>
    <property type="molecule type" value="Genomic_DNA"/>
</dbReference>
<dbReference type="PANTHER" id="PTHR24171:SF9">
    <property type="entry name" value="ANKYRIN REPEAT DOMAIN-CONTAINING PROTEIN 39"/>
    <property type="match status" value="1"/>
</dbReference>
<protein>
    <submittedName>
        <fullName evidence="4">Uncharacterized protein</fullName>
    </submittedName>
</protein>
<evidence type="ECO:0000256" key="3">
    <source>
        <dbReference type="PROSITE-ProRule" id="PRU00023"/>
    </source>
</evidence>
<dbReference type="InterPro" id="IPR002110">
    <property type="entry name" value="Ankyrin_rpt"/>
</dbReference>
<keyword evidence="2 3" id="KW-0040">ANK repeat</keyword>
<dbReference type="PANTHER" id="PTHR24171">
    <property type="entry name" value="ANKYRIN REPEAT DOMAIN-CONTAINING PROTEIN 39-RELATED"/>
    <property type="match status" value="1"/>
</dbReference>
<accession>A0A2S9SRQ9</accession>
<dbReference type="AlphaFoldDB" id="A0A2S9SRQ9"/>
<organism evidence="4 5">
    <name type="scientific">Aliarcobacter cryaerophilus</name>
    <dbReference type="NCBI Taxonomy" id="28198"/>
    <lineage>
        <taxon>Bacteria</taxon>
        <taxon>Pseudomonadati</taxon>
        <taxon>Campylobacterota</taxon>
        <taxon>Epsilonproteobacteria</taxon>
        <taxon>Campylobacterales</taxon>
        <taxon>Arcobacteraceae</taxon>
        <taxon>Aliarcobacter</taxon>
    </lineage>
</organism>
<name>A0A2S9SRQ9_9BACT</name>
<evidence type="ECO:0000256" key="2">
    <source>
        <dbReference type="ARBA" id="ARBA00023043"/>
    </source>
</evidence>
<feature type="repeat" description="ANK" evidence="3">
    <location>
        <begin position="46"/>
        <end position="78"/>
    </location>
</feature>
<dbReference type="SUPFAM" id="SSF48403">
    <property type="entry name" value="Ankyrin repeat"/>
    <property type="match status" value="1"/>
</dbReference>
<dbReference type="Gene3D" id="1.25.40.20">
    <property type="entry name" value="Ankyrin repeat-containing domain"/>
    <property type="match status" value="1"/>
</dbReference>
<dbReference type="Pfam" id="PF12796">
    <property type="entry name" value="Ank_2"/>
    <property type="match status" value="1"/>
</dbReference>
<proteinExistence type="predicted"/>